<dbReference type="AlphaFoldDB" id="A0A1E7X8W1"/>
<dbReference type="GO" id="GO:0008206">
    <property type="term" value="P:bile acid metabolic process"/>
    <property type="evidence" value="ECO:0007669"/>
    <property type="project" value="UniProtKB-ARBA"/>
</dbReference>
<dbReference type="Pfam" id="PF13561">
    <property type="entry name" value="adh_short_C2"/>
    <property type="match status" value="1"/>
</dbReference>
<comment type="similarity">
    <text evidence="1">Belongs to the short-chain dehydrogenases/reductases (SDR) family.</text>
</comment>
<dbReference type="Proteomes" id="UP000177010">
    <property type="component" value="Unassembled WGS sequence"/>
</dbReference>
<dbReference type="PRINTS" id="PR00081">
    <property type="entry name" value="GDHRDH"/>
</dbReference>
<dbReference type="GO" id="GO:0047936">
    <property type="term" value="F:glucose 1-dehydrogenase [NAD(P)+] activity"/>
    <property type="evidence" value="ECO:0007669"/>
    <property type="project" value="UniProtKB-EC"/>
</dbReference>
<dbReference type="InterPro" id="IPR036291">
    <property type="entry name" value="NAD(P)-bd_dom_sf"/>
</dbReference>
<accession>A0A1E7X8W1</accession>
<gene>
    <name evidence="3" type="primary">gdh</name>
    <name evidence="3" type="ORF">LASUN_26690</name>
</gene>
<dbReference type="EMBL" id="MIQE01000029">
    <property type="protein sequence ID" value="OFA09402.1"/>
    <property type="molecule type" value="Genomic_DNA"/>
</dbReference>
<evidence type="ECO:0000256" key="2">
    <source>
        <dbReference type="ARBA" id="ARBA00023002"/>
    </source>
</evidence>
<dbReference type="STRING" id="481719.LASUN_26690"/>
<dbReference type="InterPro" id="IPR020904">
    <property type="entry name" value="Sc_DH/Rdtase_CS"/>
</dbReference>
<evidence type="ECO:0000256" key="1">
    <source>
        <dbReference type="ARBA" id="ARBA00006484"/>
    </source>
</evidence>
<dbReference type="PANTHER" id="PTHR24321">
    <property type="entry name" value="DEHYDROGENASES, SHORT CHAIN"/>
    <property type="match status" value="1"/>
</dbReference>
<name>A0A1E7X8W1_9LACO</name>
<dbReference type="NCBIfam" id="NF005559">
    <property type="entry name" value="PRK07231.1"/>
    <property type="match status" value="1"/>
</dbReference>
<evidence type="ECO:0000313" key="4">
    <source>
        <dbReference type="Proteomes" id="UP000177010"/>
    </source>
</evidence>
<keyword evidence="2 3" id="KW-0560">Oxidoreductase</keyword>
<sequence>MSRFDNKVAIVTGGASGIGLETVKLFLKEGAKVAIGDYSDKGDEIAASLNAGDNILFIKTNVTNEDEVKNLIAKTVEKFGHLDIMFANAGIANDANITELPLDKWQRTIDINLTGIFLSDKYALEQFLKQGNGGVIVNAGSIHSLVGLPNVTAYGAAKGGVKILTQTLAATYAKQGIRVNAIAPGYIDTPLLDKVNPGAKERLAQLHPLGRLGKPSEIAKAVAFLASDDASFVIGATLVADGGYTSV</sequence>
<dbReference type="EC" id="1.1.1.47" evidence="3"/>
<dbReference type="Gene3D" id="3.40.50.720">
    <property type="entry name" value="NAD(P)-binding Rossmann-like Domain"/>
    <property type="match status" value="1"/>
</dbReference>
<dbReference type="PANTHER" id="PTHR24321:SF8">
    <property type="entry name" value="ESTRADIOL 17-BETA-DEHYDROGENASE 8-RELATED"/>
    <property type="match status" value="1"/>
</dbReference>
<dbReference type="PROSITE" id="PS00061">
    <property type="entry name" value="ADH_SHORT"/>
    <property type="match status" value="1"/>
</dbReference>
<dbReference type="InterPro" id="IPR002347">
    <property type="entry name" value="SDR_fam"/>
</dbReference>
<organism evidence="3 4">
    <name type="scientific">Lentilactobacillus sunkii</name>
    <dbReference type="NCBI Taxonomy" id="481719"/>
    <lineage>
        <taxon>Bacteria</taxon>
        <taxon>Bacillati</taxon>
        <taxon>Bacillota</taxon>
        <taxon>Bacilli</taxon>
        <taxon>Lactobacillales</taxon>
        <taxon>Lactobacillaceae</taxon>
        <taxon>Lentilactobacillus</taxon>
    </lineage>
</organism>
<dbReference type="RefSeq" id="WP_070368771.1">
    <property type="nucleotide sequence ID" value="NZ_JAZHVW010000009.1"/>
</dbReference>
<protein>
    <submittedName>
        <fullName evidence="3">Glucose 1-dehydrogenase</fullName>
        <ecNumber evidence="3">1.1.1.47</ecNumber>
    </submittedName>
</protein>
<dbReference type="CDD" id="cd05233">
    <property type="entry name" value="SDR_c"/>
    <property type="match status" value="1"/>
</dbReference>
<evidence type="ECO:0000313" key="3">
    <source>
        <dbReference type="EMBL" id="OFA09402.1"/>
    </source>
</evidence>
<proteinExistence type="inferred from homology"/>
<comment type="caution">
    <text evidence="3">The sequence shown here is derived from an EMBL/GenBank/DDBJ whole genome shotgun (WGS) entry which is preliminary data.</text>
</comment>
<dbReference type="PRINTS" id="PR00080">
    <property type="entry name" value="SDRFAMILY"/>
</dbReference>
<dbReference type="FunFam" id="3.40.50.720:FF:000084">
    <property type="entry name" value="Short-chain dehydrogenase reductase"/>
    <property type="match status" value="1"/>
</dbReference>
<dbReference type="SUPFAM" id="SSF51735">
    <property type="entry name" value="NAD(P)-binding Rossmann-fold domains"/>
    <property type="match status" value="1"/>
</dbReference>
<reference evidence="3 4" key="1">
    <citation type="submission" date="2016-09" db="EMBL/GenBank/DDBJ databases">
        <title>Genome Sequence of Lactobacillus sunkii Strain CG01.</title>
        <authorList>
            <person name="Poehlein A."/>
            <person name="Gabris C."/>
            <person name="Bengelsdorf F.R."/>
            <person name="Duerre P."/>
            <person name="Daniel R."/>
        </authorList>
    </citation>
    <scope>NUCLEOTIDE SEQUENCE [LARGE SCALE GENOMIC DNA]</scope>
    <source>
        <strain evidence="3 4">CG_D</strain>
    </source>
</reference>